<evidence type="ECO:0000313" key="7">
    <source>
        <dbReference type="Proteomes" id="UP000249890"/>
    </source>
</evidence>
<accession>A0A2Z2KKR8</accession>
<dbReference type="GO" id="GO:0032993">
    <property type="term" value="C:protein-DNA complex"/>
    <property type="evidence" value="ECO:0007669"/>
    <property type="project" value="TreeGrafter"/>
</dbReference>
<feature type="domain" description="HTH lysR-type" evidence="5">
    <location>
        <begin position="16"/>
        <end position="72"/>
    </location>
</feature>
<dbReference type="GO" id="GO:0003677">
    <property type="term" value="F:DNA binding"/>
    <property type="evidence" value="ECO:0007669"/>
    <property type="project" value="UniProtKB-KW"/>
</dbReference>
<evidence type="ECO:0000313" key="6">
    <source>
        <dbReference type="EMBL" id="ASA24835.1"/>
    </source>
</evidence>
<comment type="similarity">
    <text evidence="1">Belongs to the LysR transcriptional regulatory family.</text>
</comment>
<dbReference type="SUPFAM" id="SSF46785">
    <property type="entry name" value="Winged helix' DNA-binding domain"/>
    <property type="match status" value="1"/>
</dbReference>
<dbReference type="Pfam" id="PF00126">
    <property type="entry name" value="HTH_1"/>
    <property type="match status" value="1"/>
</dbReference>
<dbReference type="PANTHER" id="PTHR30346:SF0">
    <property type="entry name" value="HCA OPERON TRANSCRIPTIONAL ACTIVATOR HCAR"/>
    <property type="match status" value="1"/>
</dbReference>
<dbReference type="GO" id="GO:0003700">
    <property type="term" value="F:DNA-binding transcription factor activity"/>
    <property type="evidence" value="ECO:0007669"/>
    <property type="project" value="InterPro"/>
</dbReference>
<dbReference type="InterPro" id="IPR036390">
    <property type="entry name" value="WH_DNA-bd_sf"/>
</dbReference>
<dbReference type="Pfam" id="PF03466">
    <property type="entry name" value="LysR_substrate"/>
    <property type="match status" value="1"/>
</dbReference>
<dbReference type="InterPro" id="IPR005119">
    <property type="entry name" value="LysR_subst-bd"/>
</dbReference>
<dbReference type="OrthoDB" id="63123at2"/>
<keyword evidence="7" id="KW-1185">Reference proteome</keyword>
<evidence type="ECO:0000256" key="1">
    <source>
        <dbReference type="ARBA" id="ARBA00009437"/>
    </source>
</evidence>
<dbReference type="InterPro" id="IPR000847">
    <property type="entry name" value="LysR_HTH_N"/>
</dbReference>
<dbReference type="KEGG" id="pdh:B9T62_31195"/>
<dbReference type="PANTHER" id="PTHR30346">
    <property type="entry name" value="TRANSCRIPTIONAL DUAL REGULATOR HCAR-RELATED"/>
    <property type="match status" value="1"/>
</dbReference>
<name>A0A2Z2KKR8_9BACL</name>
<protein>
    <recommendedName>
        <fullName evidence="5">HTH lysR-type domain-containing protein</fullName>
    </recommendedName>
</protein>
<dbReference type="SUPFAM" id="SSF53850">
    <property type="entry name" value="Periplasmic binding protein-like II"/>
    <property type="match status" value="1"/>
</dbReference>
<keyword evidence="4" id="KW-0804">Transcription</keyword>
<organism evidence="6 7">
    <name type="scientific">Paenibacillus donghaensis</name>
    <dbReference type="NCBI Taxonomy" id="414771"/>
    <lineage>
        <taxon>Bacteria</taxon>
        <taxon>Bacillati</taxon>
        <taxon>Bacillota</taxon>
        <taxon>Bacilli</taxon>
        <taxon>Bacillales</taxon>
        <taxon>Paenibacillaceae</taxon>
        <taxon>Paenibacillus</taxon>
    </lineage>
</organism>
<reference evidence="6 7" key="1">
    <citation type="submission" date="2017-06" db="EMBL/GenBank/DDBJ databases">
        <title>Complete genome sequence of Paenibacillus donghaensis KCTC 13049T isolated from East Sea sediment, South Korea.</title>
        <authorList>
            <person name="Jung B.K."/>
            <person name="Hong S.-J."/>
            <person name="Shin J.-H."/>
        </authorList>
    </citation>
    <scope>NUCLEOTIDE SEQUENCE [LARGE SCALE GENOMIC DNA]</scope>
    <source>
        <strain evidence="6 7">KCTC 13049</strain>
    </source>
</reference>
<keyword evidence="3" id="KW-0238">DNA-binding</keyword>
<dbReference type="Gene3D" id="3.40.190.290">
    <property type="match status" value="1"/>
</dbReference>
<evidence type="ECO:0000256" key="3">
    <source>
        <dbReference type="ARBA" id="ARBA00023125"/>
    </source>
</evidence>
<keyword evidence="2" id="KW-0805">Transcription regulation</keyword>
<dbReference type="FunFam" id="1.10.10.10:FF:000001">
    <property type="entry name" value="LysR family transcriptional regulator"/>
    <property type="match status" value="1"/>
</dbReference>
<dbReference type="AlphaFoldDB" id="A0A2Z2KKR8"/>
<evidence type="ECO:0000259" key="5">
    <source>
        <dbReference type="PROSITE" id="PS50931"/>
    </source>
</evidence>
<proteinExistence type="inferred from homology"/>
<evidence type="ECO:0000256" key="4">
    <source>
        <dbReference type="ARBA" id="ARBA00023163"/>
    </source>
</evidence>
<dbReference type="EMBL" id="CP021780">
    <property type="protein sequence ID" value="ASA24835.1"/>
    <property type="molecule type" value="Genomic_DNA"/>
</dbReference>
<dbReference type="Proteomes" id="UP000249890">
    <property type="component" value="Chromosome"/>
</dbReference>
<dbReference type="CDD" id="cd05466">
    <property type="entry name" value="PBP2_LTTR_substrate"/>
    <property type="match status" value="1"/>
</dbReference>
<gene>
    <name evidence="6" type="ORF">B9T62_31195</name>
</gene>
<dbReference type="PROSITE" id="PS50931">
    <property type="entry name" value="HTH_LYSR"/>
    <property type="match status" value="1"/>
</dbReference>
<dbReference type="InterPro" id="IPR036388">
    <property type="entry name" value="WH-like_DNA-bd_sf"/>
</dbReference>
<evidence type="ECO:0000256" key="2">
    <source>
        <dbReference type="ARBA" id="ARBA00023015"/>
    </source>
</evidence>
<dbReference type="Gene3D" id="1.10.10.10">
    <property type="entry name" value="Winged helix-like DNA-binding domain superfamily/Winged helix DNA-binding domain"/>
    <property type="match status" value="1"/>
</dbReference>
<sequence length="313" mass="34630">MSSNHVFHINMRRIHMTLTQLQCLVALAKLGSFTEAAVQMNLTQSAVSHALTAFENELNITLIERNRKGIITFTPVGKRILEYARSIVSYAEAIVQEAKAEQGEITGKLRIGYIPFIHAGMLARIITVFQERYPNVEVVLFEGTILEIEDWLNQNIIDAGFLLHPSVGKNSTLILTDELCVLVPSGHHLKERGSIALSELGAEHFILSKDECSFDIINQSGPEKEKITPHVRFRVQDSATIFAMVQEGLGITLLPRMMLSNSLEGTTILSLDPPQLLPIGMVVKSKQRSSPAVQAFIDVVSMVATMGKDRGEL</sequence>